<comment type="subcellular location">
    <subcellularLocation>
        <location evidence="1 9">Nucleus</location>
    </subcellularLocation>
</comment>
<evidence type="ECO:0000256" key="4">
    <source>
        <dbReference type="ARBA" id="ARBA00023015"/>
    </source>
</evidence>
<keyword evidence="7 9" id="KW-0539">Nucleus</keyword>
<keyword evidence="13" id="KW-1185">Reference proteome</keyword>
<evidence type="ECO:0000313" key="12">
    <source>
        <dbReference type="EMBL" id="TFB05565.1"/>
    </source>
</evidence>
<feature type="region of interest" description="Disordered" evidence="10">
    <location>
        <begin position="1"/>
        <end position="72"/>
    </location>
</feature>
<comment type="caution">
    <text evidence="12">The sequence shown here is derived from an EMBL/GenBank/DDBJ whole genome shotgun (WGS) entry which is preliminary data.</text>
</comment>
<dbReference type="EMBL" id="PPTA01000002">
    <property type="protein sequence ID" value="TFB05565.1"/>
    <property type="molecule type" value="Genomic_DNA"/>
</dbReference>
<comment type="subunit">
    <text evidence="9">Component of the Mediator complex.</text>
</comment>
<dbReference type="Proteomes" id="UP001642720">
    <property type="component" value="Unassembled WGS sequence"/>
</dbReference>
<evidence type="ECO:0000256" key="9">
    <source>
        <dbReference type="RuleBase" id="RU365082"/>
    </source>
</evidence>
<evidence type="ECO:0000256" key="2">
    <source>
        <dbReference type="ARBA" id="ARBA00007813"/>
    </source>
</evidence>
<dbReference type="Pfam" id="PF08638">
    <property type="entry name" value="Med14"/>
    <property type="match status" value="1"/>
</dbReference>
<protein>
    <recommendedName>
        <fullName evidence="3 9">Mediator of RNA polymerase II transcription subunit 14</fullName>
    </recommendedName>
    <alternativeName>
        <fullName evidence="8 9">Mediator complex subunit 14</fullName>
    </alternativeName>
</protein>
<evidence type="ECO:0000256" key="8">
    <source>
        <dbReference type="ARBA" id="ARBA00032007"/>
    </source>
</evidence>
<comment type="function">
    <text evidence="9">Component of the Mediator complex, a coactivator involved in the regulated transcription of nearly all RNA polymerase II-dependent genes. Mediator functions as a bridge to convey information from gene-specific regulatory proteins to the basal RNA polymerase II transcription machinery. Mediator is recruited to promoters by direct interactions with regulatory proteins and serves as a scaffold for the assembly of a functional preinitiation complex with RNA polymerase II and the general transcription factors.</text>
</comment>
<proteinExistence type="inferred from homology"/>
<keyword evidence="5 9" id="KW-0010">Activator</keyword>
<dbReference type="PANTHER" id="PTHR12809">
    <property type="entry name" value="MEDIATOR COMPLEX SUBUNIT"/>
    <property type="match status" value="1"/>
</dbReference>
<feature type="domain" description="Mediator complex subunit MED14 N-terminal" evidence="11">
    <location>
        <begin position="89"/>
        <end position="301"/>
    </location>
</feature>
<dbReference type="InterPro" id="IPR013947">
    <property type="entry name" value="Mediator_Med14"/>
</dbReference>
<feature type="region of interest" description="Disordered" evidence="10">
    <location>
        <begin position="883"/>
        <end position="904"/>
    </location>
</feature>
<evidence type="ECO:0000313" key="13">
    <source>
        <dbReference type="Proteomes" id="UP001642720"/>
    </source>
</evidence>
<keyword evidence="4 9" id="KW-0805">Transcription regulation</keyword>
<dbReference type="Pfam" id="PF26204">
    <property type="entry name" value="Med14_fung"/>
    <property type="match status" value="1"/>
</dbReference>
<evidence type="ECO:0000256" key="10">
    <source>
        <dbReference type="SAM" id="MobiDB-lite"/>
    </source>
</evidence>
<gene>
    <name evidence="12" type="ORF">CCMA1212_002263</name>
</gene>
<evidence type="ECO:0000256" key="3">
    <source>
        <dbReference type="ARBA" id="ARBA00019619"/>
    </source>
</evidence>
<dbReference type="PANTHER" id="PTHR12809:SF2">
    <property type="entry name" value="MEDIATOR OF RNA POLYMERASE II TRANSCRIPTION SUBUNIT 14"/>
    <property type="match status" value="1"/>
</dbReference>
<name>A0ABY2HDZ4_9HYPO</name>
<dbReference type="RefSeq" id="XP_073561766.1">
    <property type="nucleotide sequence ID" value="XM_073699652.1"/>
</dbReference>
<accession>A0ABY2HDZ4</accession>
<evidence type="ECO:0000256" key="1">
    <source>
        <dbReference type="ARBA" id="ARBA00004123"/>
    </source>
</evidence>
<dbReference type="InterPro" id="IPR055122">
    <property type="entry name" value="Med14_N"/>
</dbReference>
<evidence type="ECO:0000256" key="6">
    <source>
        <dbReference type="ARBA" id="ARBA00023163"/>
    </source>
</evidence>
<keyword evidence="6 9" id="KW-0804">Transcription</keyword>
<organism evidence="12 13">
    <name type="scientific">Trichoderma ghanense</name>
    <dbReference type="NCBI Taxonomy" id="65468"/>
    <lineage>
        <taxon>Eukaryota</taxon>
        <taxon>Fungi</taxon>
        <taxon>Dikarya</taxon>
        <taxon>Ascomycota</taxon>
        <taxon>Pezizomycotina</taxon>
        <taxon>Sordariomycetes</taxon>
        <taxon>Hypocreomycetidae</taxon>
        <taxon>Hypocreales</taxon>
        <taxon>Hypocreaceae</taxon>
        <taxon>Trichoderma</taxon>
    </lineage>
</organism>
<feature type="compositionally biased region" description="Low complexity" evidence="10">
    <location>
        <begin position="40"/>
        <end position="53"/>
    </location>
</feature>
<evidence type="ECO:0000256" key="7">
    <source>
        <dbReference type="ARBA" id="ARBA00023242"/>
    </source>
</evidence>
<evidence type="ECO:0000256" key="5">
    <source>
        <dbReference type="ARBA" id="ARBA00023159"/>
    </source>
</evidence>
<comment type="similarity">
    <text evidence="2 9">Belongs to the Mediator complex subunit 14 family.</text>
</comment>
<dbReference type="GeneID" id="300574102"/>
<reference evidence="12 13" key="1">
    <citation type="submission" date="2018-01" db="EMBL/GenBank/DDBJ databases">
        <title>Genome characterization of the sugarcane-associated fungus Trichoderma ghanense CCMA-1212 and their application in lignocelulose bioconversion.</title>
        <authorList>
            <person name="Steindorff A.S."/>
            <person name="Mendes T.D."/>
            <person name="Vilela E.S.D."/>
            <person name="Rodrigues D.S."/>
            <person name="Formighieri E.F."/>
            <person name="Melo I.S."/>
            <person name="Favaro L.C.L."/>
        </authorList>
    </citation>
    <scope>NUCLEOTIDE SEQUENCE [LARGE SCALE GENOMIC DNA]</scope>
    <source>
        <strain evidence="12 13">CCMA-1212</strain>
    </source>
</reference>
<evidence type="ECO:0000259" key="11">
    <source>
        <dbReference type="Pfam" id="PF08638"/>
    </source>
</evidence>
<sequence>MDSGGQNGALSDHRKDSVVNGVNGVKSIDGPRAAPDKGKAPATAAASNGSNAVNGGGAAGEAEKAVSPVGQPSRMNNLPDEIIHITQGFVPLSLLLTRLAQSTHNMVQDKIAELAKMPIPATAMNGNTNYTQSAPDDTSNENIRKKAALLHFAQDMHAKWVKALVIVEWSRKASMVSKLIDLKYHIDQQRILYDAALDGMINVKRDLTYARIPSPDLKTALQVLSTGTAPWMPDLNYIEPPPLTTEEQLRGIGDLDTLLSLRLNLDDFDKIPPQFRDYTIESGRVTFKVAGEFEVDLTIADEDFEKQFWFIDFRFAFRPASASLPDSLRTLLENCVNEALAKDGLTGCYQFLHEFVLTAKINELRRQALQLSRTSWTGTLAVERLNRAVAIQYWTSRSPATGLKSWVIVAVNSGRKQGGRPDPKASSHLVAKWYRDGKEVKDAEIEVNADNLSAESLLNDIVGRHIEFILSSIYSGLMTAPRFKNRETGVVLNISKADPGASSLTLQVGYGSTVSLLMEPTSGAFAMKPHSKFSIQPELQLNNGKNPAEDGVTFLEHLRCAIIEDELGRMGTARGWSVRKSPINVDELRSITKMRRWSRALWLQHGGWGPTWFVGVILSLDGDEWWLIETDPAHPNGGASRFHTRLPLNKGTPQLSGAFWDSLNQFAASMITQSVDMRELHRRRIKCEANGSIDLSLPQQVRIPAIEVALSAIFPSILPDDPEEAASQNNNNNNLELHSDRDMLALLRSKAGISSSAKEPWAENVVAIKFKRADSELRPVTGDGGHMMHDLICTSEVAIKVRRPMKFLALQGLRDRDVCYNVGTSEFILRVRRRATEPIFDILKSRIKAIDRFVSFLEAMEKAKGSITSPSMTLKKVEFSYRAPSSEPPSKSDEEAGASAPDTAAPEQWRVQLDLSSEDIDIHMEPNNPHLKVIDIARTLANSEDGIGLLMVWLPITFYAVKAIKELDAQWLEPSTKELGHLDFSMESVGWIVINYNTFAKGRNGERTKKVVCLQLRIRPRKGEGWWHAQRVAAGAGPPPPGDEFDQALKAVWDGKGKHWIGLSSGAAAAASNEGVMDMLFAIDGAIRAAAAAASSAPPGNGVQREVIALD</sequence>